<dbReference type="InterPro" id="IPR000160">
    <property type="entry name" value="GGDEF_dom"/>
</dbReference>
<feature type="domain" description="GGDEF" evidence="2">
    <location>
        <begin position="227"/>
        <end position="361"/>
    </location>
</feature>
<dbReference type="SUPFAM" id="SSF55073">
    <property type="entry name" value="Nucleotide cyclase"/>
    <property type="match status" value="1"/>
</dbReference>
<dbReference type="EMBL" id="ASAD01000013">
    <property type="protein sequence ID" value="EON91706.1"/>
    <property type="molecule type" value="Genomic_DNA"/>
</dbReference>
<dbReference type="InterPro" id="IPR003018">
    <property type="entry name" value="GAF"/>
</dbReference>
<dbReference type="Gene3D" id="3.30.70.270">
    <property type="match status" value="1"/>
</dbReference>
<name>R8AZE3_9GAMM</name>
<dbReference type="InterPro" id="IPR052155">
    <property type="entry name" value="Biofilm_reg_signaling"/>
</dbReference>
<dbReference type="eggNOG" id="COG5001">
    <property type="taxonomic scope" value="Bacteria"/>
</dbReference>
<dbReference type="PROSITE" id="PS50887">
    <property type="entry name" value="GGDEF"/>
    <property type="match status" value="1"/>
</dbReference>
<dbReference type="STRING" id="1318628.MARLIPOL_12255"/>
<organism evidence="3 4">
    <name type="scientific">Marinobacter lipolyticus SM19</name>
    <dbReference type="NCBI Taxonomy" id="1318628"/>
    <lineage>
        <taxon>Bacteria</taxon>
        <taxon>Pseudomonadati</taxon>
        <taxon>Pseudomonadota</taxon>
        <taxon>Gammaproteobacteria</taxon>
        <taxon>Pseudomonadales</taxon>
        <taxon>Marinobacteraceae</taxon>
        <taxon>Marinobacter</taxon>
    </lineage>
</organism>
<dbReference type="PATRIC" id="fig|1318628.3.peg.2448"/>
<dbReference type="SUPFAM" id="SSF55781">
    <property type="entry name" value="GAF domain-like"/>
    <property type="match status" value="1"/>
</dbReference>
<dbReference type="Pfam" id="PF00563">
    <property type="entry name" value="EAL"/>
    <property type="match status" value="1"/>
</dbReference>
<dbReference type="PANTHER" id="PTHR44757">
    <property type="entry name" value="DIGUANYLATE CYCLASE DGCP"/>
    <property type="match status" value="1"/>
</dbReference>
<dbReference type="InterPro" id="IPR001633">
    <property type="entry name" value="EAL_dom"/>
</dbReference>
<dbReference type="AlphaFoldDB" id="R8AZE3"/>
<dbReference type="Gene3D" id="3.20.20.450">
    <property type="entry name" value="EAL domain"/>
    <property type="match status" value="1"/>
</dbReference>
<dbReference type="SMART" id="SM00065">
    <property type="entry name" value="GAF"/>
    <property type="match status" value="1"/>
</dbReference>
<evidence type="ECO:0000313" key="4">
    <source>
        <dbReference type="Proteomes" id="UP000016540"/>
    </source>
</evidence>
<dbReference type="InterPro" id="IPR043128">
    <property type="entry name" value="Rev_trsase/Diguanyl_cyclase"/>
</dbReference>
<dbReference type="RefSeq" id="WP_012138520.1">
    <property type="nucleotide sequence ID" value="NZ_KE007326.1"/>
</dbReference>
<dbReference type="SMART" id="SM00052">
    <property type="entry name" value="EAL"/>
    <property type="match status" value="1"/>
</dbReference>
<dbReference type="SUPFAM" id="SSF141868">
    <property type="entry name" value="EAL domain-like"/>
    <property type="match status" value="1"/>
</dbReference>
<evidence type="ECO:0000259" key="2">
    <source>
        <dbReference type="PROSITE" id="PS50887"/>
    </source>
</evidence>
<proteinExistence type="predicted"/>
<feature type="domain" description="EAL" evidence="1">
    <location>
        <begin position="370"/>
        <end position="623"/>
    </location>
</feature>
<dbReference type="SMART" id="SM00267">
    <property type="entry name" value="GGDEF"/>
    <property type="match status" value="1"/>
</dbReference>
<dbReference type="InterPro" id="IPR029016">
    <property type="entry name" value="GAF-like_dom_sf"/>
</dbReference>
<evidence type="ECO:0000313" key="3">
    <source>
        <dbReference type="EMBL" id="EON91706.1"/>
    </source>
</evidence>
<dbReference type="Pfam" id="PF01590">
    <property type="entry name" value="GAF"/>
    <property type="match status" value="1"/>
</dbReference>
<dbReference type="PANTHER" id="PTHR44757:SF2">
    <property type="entry name" value="BIOFILM ARCHITECTURE MAINTENANCE PROTEIN MBAA"/>
    <property type="match status" value="1"/>
</dbReference>
<dbReference type="HOGENOM" id="CLU_000445_70_50_6"/>
<accession>R8AZE3</accession>
<dbReference type="Gene3D" id="3.30.450.40">
    <property type="match status" value="1"/>
</dbReference>
<dbReference type="InterPro" id="IPR035919">
    <property type="entry name" value="EAL_sf"/>
</dbReference>
<dbReference type="OrthoDB" id="1316910at2"/>
<evidence type="ECO:0000259" key="1">
    <source>
        <dbReference type="PROSITE" id="PS50883"/>
    </source>
</evidence>
<dbReference type="Pfam" id="PF00990">
    <property type="entry name" value="GGDEF"/>
    <property type="match status" value="1"/>
</dbReference>
<comment type="caution">
    <text evidence="3">The sequence shown here is derived from an EMBL/GenBank/DDBJ whole genome shotgun (WGS) entry which is preliminary data.</text>
</comment>
<dbReference type="InterPro" id="IPR029787">
    <property type="entry name" value="Nucleotide_cyclase"/>
</dbReference>
<protein>
    <submittedName>
        <fullName evidence="3">Sensory box protein/GGDEF domain protein</fullName>
    </submittedName>
</protein>
<dbReference type="PROSITE" id="PS50883">
    <property type="entry name" value="EAL"/>
    <property type="match status" value="1"/>
</dbReference>
<dbReference type="NCBIfam" id="TIGR00254">
    <property type="entry name" value="GGDEF"/>
    <property type="match status" value="1"/>
</dbReference>
<sequence>MHDSEIFVSYHKALMELSHDSGFIRQQRHSKLSTLASLCGRLLNVERVSVWYFSPERDCITCECLHDIKQEHDISPQSVASGDEDLSPVNLYRSDHPDYFQAIGEERVLSVNDARNDPRTSSFNSDYLPSVGIHSMLDTPVFDGSRLSGVVCLEACHPRVWTLPELSFAVSIADTISLVNTYEAWKDSQKALDYLSRFDPLTGLANIDYLKDRVVHLAEKILKRQKGSLALIWIDVDRLKAINDGLGPQAGDSVIAEIGQRLKTLSLEGKDMLARIGGDEFAILIRHQTQPEALNHAADQILRAIEQPIRVSGQSLGISASLGICLLPKDCVEPQELLRGAESAMYHAKKLGRAQATVFDSAIQTSAQSRFALERELRSSINNDALDVFYQPIVDQAGKNVVCMEALVRWNHPQRGWLSPIEFLDIARGSGLMYALGECVLRRVCEDWSEASSSGIQLPTISVNLSAEQVLTVDLPDRIKEICANKRMPVGALQFEVTEDSIQGDSGIIEKVLEQLVQAGAELAIDDFGTGYSSLSRLKSLPFSRIKIDRSFINNLPDDENDCAITLSIIGLARGLGLSVVAEGVEHEAHEAWLLNKGCDYLQGYRYSRPLPFSQIIDRYYSG</sequence>
<dbReference type="Proteomes" id="UP000016540">
    <property type="component" value="Unassembled WGS sequence"/>
</dbReference>
<dbReference type="CDD" id="cd01948">
    <property type="entry name" value="EAL"/>
    <property type="match status" value="1"/>
</dbReference>
<dbReference type="CDD" id="cd01949">
    <property type="entry name" value="GGDEF"/>
    <property type="match status" value="1"/>
</dbReference>
<reference evidence="3 4" key="1">
    <citation type="journal article" date="2013" name="Genome Announc.">
        <title>Draft Genome Sequence of the Moderately Halophilic Bacterium Marinobacter lipolyticus Strain SM19.</title>
        <authorList>
            <person name="Papke R.T."/>
            <person name="de la Haba R.R."/>
            <person name="Infante-Dominguez C."/>
            <person name="Perez D."/>
            <person name="Sanchez-Porro C."/>
            <person name="Lapierre P."/>
            <person name="Ventosa A."/>
        </authorList>
    </citation>
    <scope>NUCLEOTIDE SEQUENCE [LARGE SCALE GENOMIC DNA]</scope>
    <source>
        <strain evidence="3 4">SM19</strain>
    </source>
</reference>
<gene>
    <name evidence="3" type="ORF">MARLIPOL_12255</name>
</gene>
<keyword evidence="4" id="KW-1185">Reference proteome</keyword>